<keyword evidence="1" id="KW-0808">Transferase</keyword>
<dbReference type="SUPFAM" id="SSF53448">
    <property type="entry name" value="Nucleotide-diphospho-sugar transferases"/>
    <property type="match status" value="1"/>
</dbReference>
<proteinExistence type="predicted"/>
<name>A0A8E2JGP4_9PEZI</name>
<dbReference type="InterPro" id="IPR029044">
    <property type="entry name" value="Nucleotide-diphossugar_trans"/>
</dbReference>
<dbReference type="Proteomes" id="UP000250266">
    <property type="component" value="Unassembled WGS sequence"/>
</dbReference>
<gene>
    <name evidence="1" type="ORF">K432DRAFT_294406</name>
</gene>
<evidence type="ECO:0000313" key="2">
    <source>
        <dbReference type="Proteomes" id="UP000250266"/>
    </source>
</evidence>
<organism evidence="1 2">
    <name type="scientific">Lepidopterella palustris CBS 459.81</name>
    <dbReference type="NCBI Taxonomy" id="1314670"/>
    <lineage>
        <taxon>Eukaryota</taxon>
        <taxon>Fungi</taxon>
        <taxon>Dikarya</taxon>
        <taxon>Ascomycota</taxon>
        <taxon>Pezizomycotina</taxon>
        <taxon>Dothideomycetes</taxon>
        <taxon>Pleosporomycetidae</taxon>
        <taxon>Mytilinidiales</taxon>
        <taxon>Argynnaceae</taxon>
        <taxon>Lepidopterella</taxon>
    </lineage>
</organism>
<protein>
    <submittedName>
        <fullName evidence="1">Glycosyltransferase family 69 protein</fullName>
    </submittedName>
</protein>
<dbReference type="OrthoDB" id="262547at2759"/>
<dbReference type="EMBL" id="KV744904">
    <property type="protein sequence ID" value="OCK81929.1"/>
    <property type="molecule type" value="Genomic_DNA"/>
</dbReference>
<keyword evidence="2" id="KW-1185">Reference proteome</keyword>
<dbReference type="Pfam" id="PF11735">
    <property type="entry name" value="CAP59_mtransfer"/>
    <property type="match status" value="1"/>
</dbReference>
<dbReference type="AlphaFoldDB" id="A0A8E2JGP4"/>
<dbReference type="GO" id="GO:0016740">
    <property type="term" value="F:transferase activity"/>
    <property type="evidence" value="ECO:0007669"/>
    <property type="project" value="UniProtKB-KW"/>
</dbReference>
<evidence type="ECO:0000313" key="1">
    <source>
        <dbReference type="EMBL" id="OCK81929.1"/>
    </source>
</evidence>
<dbReference type="PANTHER" id="PTHR34144:SF5">
    <property type="entry name" value="ALPHA-1,3-MANNOSYLTRANSFERASE CMT1"/>
    <property type="match status" value="1"/>
</dbReference>
<reference evidence="1 2" key="1">
    <citation type="journal article" date="2016" name="Nat. Commun.">
        <title>Ectomycorrhizal ecology is imprinted in the genome of the dominant symbiotic fungus Cenococcum geophilum.</title>
        <authorList>
            <consortium name="DOE Joint Genome Institute"/>
            <person name="Peter M."/>
            <person name="Kohler A."/>
            <person name="Ohm R.A."/>
            <person name="Kuo A."/>
            <person name="Krutzmann J."/>
            <person name="Morin E."/>
            <person name="Arend M."/>
            <person name="Barry K.W."/>
            <person name="Binder M."/>
            <person name="Choi C."/>
            <person name="Clum A."/>
            <person name="Copeland A."/>
            <person name="Grisel N."/>
            <person name="Haridas S."/>
            <person name="Kipfer T."/>
            <person name="LaButti K."/>
            <person name="Lindquist E."/>
            <person name="Lipzen A."/>
            <person name="Maire R."/>
            <person name="Meier B."/>
            <person name="Mihaltcheva S."/>
            <person name="Molinier V."/>
            <person name="Murat C."/>
            <person name="Poggeler S."/>
            <person name="Quandt C.A."/>
            <person name="Sperisen C."/>
            <person name="Tritt A."/>
            <person name="Tisserant E."/>
            <person name="Crous P.W."/>
            <person name="Henrissat B."/>
            <person name="Nehls U."/>
            <person name="Egli S."/>
            <person name="Spatafora J.W."/>
            <person name="Grigoriev I.V."/>
            <person name="Martin F.M."/>
        </authorList>
    </citation>
    <scope>NUCLEOTIDE SEQUENCE [LARGE SCALE GENOMIC DNA]</scope>
    <source>
        <strain evidence="1 2">CBS 459.81</strain>
    </source>
</reference>
<accession>A0A8E2JGP4</accession>
<sequence>MFNRRLTALLQVIFLLLVVLSLLVGLSYFTTDSSFGFGRVQSLVHSWPNHGSANDRVGNGSASTVPEKEPSSKWLEDAPAYINAIMNPEDTTFNRLECPTLSGDRYTYLRDNSSNAQGFRVRPKYFFALDLYNCRHILPRLFGSIVEAMRFLGPESCALSVVEGRSTDGTYEVLKLLQPEIENMGAKYILQTNGIDPTGTGVNRIQALADLRNQALQPLVDHPDQFSPDTTVVFLNDIVPCMEDLLELIHQRFYQHADMTCAMDWTYVGKDPTFYDIWIARGMNGDSFFDIPADGNWNSAWNLFWNNPESHDRLMFGKSFQVFSCWNGATAFTAKPFFEHKLKFRSSFEQECYQGEPQLFCKEMWYHGYGKIAVVPTVNVEYNDAAGKKIKDLKGYVSKLVESEQQDDESLHIKWEPNPPENIKCMASYANQTWCHWDEQLAENGVWA</sequence>
<dbReference type="InterPro" id="IPR021047">
    <property type="entry name" value="Mannosyltransferase_CMT1"/>
</dbReference>
<dbReference type="PANTHER" id="PTHR34144">
    <property type="entry name" value="CHROMOSOME 8, WHOLE GENOME SHOTGUN SEQUENCE"/>
    <property type="match status" value="1"/>
</dbReference>